<gene>
    <name evidence="1" type="ORF">GCWU000321_01568</name>
</gene>
<reference evidence="1" key="1">
    <citation type="submission" date="2009-09" db="EMBL/GenBank/DDBJ databases">
        <authorList>
            <person name="Weinstock G."/>
            <person name="Sodergren E."/>
            <person name="Clifton S."/>
            <person name="Fulton L."/>
            <person name="Fulton B."/>
            <person name="Courtney L."/>
            <person name="Fronick C."/>
            <person name="Harrison M."/>
            <person name="Strong C."/>
            <person name="Farmer C."/>
            <person name="Delahaunty K."/>
            <person name="Markovic C."/>
            <person name="Hall O."/>
            <person name="Minx P."/>
            <person name="Tomlinson C."/>
            <person name="Mitreva M."/>
            <person name="Nelson J."/>
            <person name="Hou S."/>
            <person name="Wollam A."/>
            <person name="Pepin K.H."/>
            <person name="Johnson M."/>
            <person name="Bhonagiri V."/>
            <person name="Nash W.E."/>
            <person name="Warren W."/>
            <person name="Chinwalla A."/>
            <person name="Mardis E.R."/>
            <person name="Wilson R.K."/>
        </authorList>
    </citation>
    <scope>NUCLEOTIDE SEQUENCE [LARGE SCALE GENOMIC DNA]</scope>
    <source>
        <strain evidence="1">DSM 15470</strain>
    </source>
</reference>
<dbReference type="EMBL" id="ACIM02000001">
    <property type="protein sequence ID" value="EEW97574.1"/>
    <property type="molecule type" value="Genomic_DNA"/>
</dbReference>
<evidence type="ECO:0000313" key="1">
    <source>
        <dbReference type="EMBL" id="EEW97574.1"/>
    </source>
</evidence>
<evidence type="ECO:0000313" key="2">
    <source>
        <dbReference type="Proteomes" id="UP000004736"/>
    </source>
</evidence>
<proteinExistence type="predicted"/>
<protein>
    <submittedName>
        <fullName evidence="1">Uncharacterized protein</fullName>
    </submittedName>
</protein>
<comment type="caution">
    <text evidence="1">The sequence shown here is derived from an EMBL/GenBank/DDBJ whole genome shotgun (WGS) entry which is preliminary data.</text>
</comment>
<dbReference type="AlphaFoldDB" id="C9LPT7"/>
<dbReference type="HOGENOM" id="CLU_3024815_0_0_9"/>
<accession>C9LPT7</accession>
<keyword evidence="2" id="KW-1185">Reference proteome</keyword>
<dbReference type="Proteomes" id="UP000004736">
    <property type="component" value="Unassembled WGS sequence"/>
</dbReference>
<name>C9LPT7_9FIRM</name>
<sequence length="55" mass="6451">MQVFPFIFYKRYFLHKTSFASIVEGQKPSRPSAVFMTGLLYHNSENSRFFSAVLQ</sequence>
<organism evidence="1 2">
    <name type="scientific">Dialister invisus DSM 15470</name>
    <dbReference type="NCBI Taxonomy" id="592028"/>
    <lineage>
        <taxon>Bacteria</taxon>
        <taxon>Bacillati</taxon>
        <taxon>Bacillota</taxon>
        <taxon>Negativicutes</taxon>
        <taxon>Veillonellales</taxon>
        <taxon>Veillonellaceae</taxon>
        <taxon>Dialister</taxon>
    </lineage>
</organism>